<dbReference type="InterPro" id="IPR038765">
    <property type="entry name" value="Papain-like_cys_pep_sf"/>
</dbReference>
<accession>A0AAU8K3B3</accession>
<dbReference type="Pfam" id="PF00797">
    <property type="entry name" value="Acetyltransf_2"/>
    <property type="match status" value="1"/>
</dbReference>
<dbReference type="InterPro" id="IPR001447">
    <property type="entry name" value="Arylamine_N-AcTrfase"/>
</dbReference>
<reference evidence="2" key="1">
    <citation type="submission" date="2024-06" db="EMBL/GenBank/DDBJ databases">
        <title>The genome sequences of Kitasatospora sp. strain HUAS MG31.</title>
        <authorList>
            <person name="Mo P."/>
        </authorList>
    </citation>
    <scope>NUCLEOTIDE SEQUENCE</scope>
    <source>
        <strain evidence="2">HUAS MG31</strain>
    </source>
</reference>
<organism evidence="2">
    <name type="scientific">Kitasatospora camelliae</name>
    <dbReference type="NCBI Taxonomy" id="3156397"/>
    <lineage>
        <taxon>Bacteria</taxon>
        <taxon>Bacillati</taxon>
        <taxon>Actinomycetota</taxon>
        <taxon>Actinomycetes</taxon>
        <taxon>Kitasatosporales</taxon>
        <taxon>Streptomycetaceae</taxon>
        <taxon>Kitasatospora</taxon>
    </lineage>
</organism>
<dbReference type="Gene3D" id="3.30.2140.10">
    <property type="entry name" value="Arylamine N-acetyltransferase"/>
    <property type="match status" value="1"/>
</dbReference>
<protein>
    <submittedName>
        <fullName evidence="2">Arylamine N-acetyltransferase</fullName>
    </submittedName>
</protein>
<evidence type="ECO:0000313" key="2">
    <source>
        <dbReference type="EMBL" id="XCM82537.1"/>
    </source>
</evidence>
<dbReference type="RefSeq" id="WP_354643469.1">
    <property type="nucleotide sequence ID" value="NZ_CP159872.1"/>
</dbReference>
<name>A0AAU8K3B3_9ACTN</name>
<evidence type="ECO:0000256" key="1">
    <source>
        <dbReference type="ARBA" id="ARBA00006547"/>
    </source>
</evidence>
<proteinExistence type="inferred from homology"/>
<dbReference type="SUPFAM" id="SSF54001">
    <property type="entry name" value="Cysteine proteinases"/>
    <property type="match status" value="1"/>
</dbReference>
<dbReference type="KEGG" id="kcm:ABWK59_28295"/>
<comment type="similarity">
    <text evidence="1">Belongs to the arylamine N-acetyltransferase family.</text>
</comment>
<gene>
    <name evidence="2" type="ORF">ABWK59_28295</name>
</gene>
<dbReference type="EMBL" id="CP159872">
    <property type="protein sequence ID" value="XCM82537.1"/>
    <property type="molecule type" value="Genomic_DNA"/>
</dbReference>
<sequence length="296" mass="32572">MLSPATVDRYLRRLGVDRPGPPTVDALRALHRAHVTRVPYENLEIQLGRTTTLDPQESAERIIAGRGGYCFHLNGALAALLEALGYEVTHHFGGVHTPFDAAPPGANGNHMALTVRCEGELWYLDPGLGGVLYDALPLRAGRYHQDPFRYVLAASEVTPGGWRLQNDGRGSFLGMDFSLEPAAWQDFIPHHQRLSTSPESPFVQAACALRRHADGYHALRGLVLTHEDPGGKQQRELTSADEWFGTLAEVFGLDLPDVGPAERAALWDRVQAVHRQWLAAQAEQEARDAEQEAARA</sequence>
<dbReference type="Gene3D" id="2.40.128.150">
    <property type="entry name" value="Cysteine proteinases"/>
    <property type="match status" value="1"/>
</dbReference>
<dbReference type="PANTHER" id="PTHR11786:SF0">
    <property type="entry name" value="ARYLAMINE N-ACETYLTRANSFERASE 4-RELATED"/>
    <property type="match status" value="1"/>
</dbReference>
<dbReference type="GO" id="GO:0016407">
    <property type="term" value="F:acetyltransferase activity"/>
    <property type="evidence" value="ECO:0007669"/>
    <property type="project" value="InterPro"/>
</dbReference>
<dbReference type="PANTHER" id="PTHR11786">
    <property type="entry name" value="N-HYDROXYARYLAMINE O-ACETYLTRANSFERASE"/>
    <property type="match status" value="1"/>
</dbReference>
<dbReference type="AlphaFoldDB" id="A0AAU8K3B3"/>